<dbReference type="SUPFAM" id="SSF55486">
    <property type="entry name" value="Metalloproteases ('zincins'), catalytic domain"/>
    <property type="match status" value="1"/>
</dbReference>
<evidence type="ECO:0000259" key="29">
    <source>
        <dbReference type="Pfam" id="PF11838"/>
    </source>
</evidence>
<dbReference type="EMBL" id="AAZO01001499">
    <property type="status" value="NOT_ANNOTATED_CDS"/>
    <property type="molecule type" value="Genomic_DNA"/>
</dbReference>
<dbReference type="Gene3D" id="1.10.390.10">
    <property type="entry name" value="Neutral Protease Domain 2"/>
    <property type="match status" value="1"/>
</dbReference>
<evidence type="ECO:0000313" key="33">
    <source>
        <dbReference type="EnsemblMetazoa" id="PHUM128360-PA"/>
    </source>
</evidence>
<protein>
    <recommendedName>
        <fullName evidence="26">Aminopeptidase</fullName>
        <ecNumber evidence="26">3.4.11.-</ecNumber>
    </recommendedName>
</protein>
<evidence type="ECO:0000256" key="3">
    <source>
        <dbReference type="ARBA" id="ARBA00004609"/>
    </source>
</evidence>
<dbReference type="GO" id="GO:0098552">
    <property type="term" value="C:side of membrane"/>
    <property type="evidence" value="ECO:0007669"/>
    <property type="project" value="UniProtKB-KW"/>
</dbReference>
<feature type="binding site" evidence="23">
    <location>
        <position position="851"/>
    </location>
    <ligand>
        <name>substrate</name>
    </ligand>
</feature>
<evidence type="ECO:0000256" key="13">
    <source>
        <dbReference type="ARBA" id="ARBA00022833"/>
    </source>
</evidence>
<evidence type="ECO:0000313" key="32">
    <source>
        <dbReference type="EMBL" id="EEB11653.1"/>
    </source>
</evidence>
<dbReference type="Pfam" id="PF17900">
    <property type="entry name" value="Peptidase_M1_N"/>
    <property type="match status" value="1"/>
</dbReference>
<evidence type="ECO:0000256" key="5">
    <source>
        <dbReference type="ARBA" id="ARBA00011748"/>
    </source>
</evidence>
<dbReference type="Gene3D" id="1.25.50.20">
    <property type="match status" value="1"/>
</dbReference>
<keyword evidence="20" id="KW-0325">Glycoprotein</keyword>
<evidence type="ECO:0000256" key="2">
    <source>
        <dbReference type="ARBA" id="ARBA00004401"/>
    </source>
</evidence>
<keyword evidence="17 26" id="KW-0482">Metalloprotease</keyword>
<dbReference type="InterPro" id="IPR050344">
    <property type="entry name" value="Peptidase_M1_aminopeptidases"/>
</dbReference>
<dbReference type="Pfam" id="PF01433">
    <property type="entry name" value="Peptidase_M1"/>
    <property type="match status" value="1"/>
</dbReference>
<keyword evidence="7" id="KW-1003">Cell membrane</keyword>
<dbReference type="FunCoup" id="E0VE47">
    <property type="interactions" value="553"/>
</dbReference>
<organism>
    <name type="scientific">Pediculus humanus subsp. corporis</name>
    <name type="common">Body louse</name>
    <dbReference type="NCBI Taxonomy" id="121224"/>
    <lineage>
        <taxon>Eukaryota</taxon>
        <taxon>Metazoa</taxon>
        <taxon>Ecdysozoa</taxon>
        <taxon>Arthropoda</taxon>
        <taxon>Hexapoda</taxon>
        <taxon>Insecta</taxon>
        <taxon>Pterygota</taxon>
        <taxon>Neoptera</taxon>
        <taxon>Paraneoptera</taxon>
        <taxon>Psocodea</taxon>
        <taxon>Troctomorpha</taxon>
        <taxon>Phthiraptera</taxon>
        <taxon>Anoplura</taxon>
        <taxon>Pediculidae</taxon>
        <taxon>Pediculus</taxon>
    </lineage>
</organism>
<evidence type="ECO:0000256" key="24">
    <source>
        <dbReference type="PIRSR" id="PIRSR634016-3"/>
    </source>
</evidence>
<sequence>MLPDYNYLSFVFLLLLNFYHVNTRMMDGDGGDVIGKPWEKDLKIPKDIKPISYDVYLHPDMENGLFKGHVKILFNLTESRDWIPIHVKSTTIHKTTIFDSNEREIDVKNAFEYSKHEFWIIQVPKLNSGLYKMELKFNGSLTQSIVGFYRSVYTENNKSRNIATTKFEPVDARQAFPCFDEPALKAKFKISVVRPKDEYSVLSNMDVLKEEPGPGPNEVTVHFPETVPMSTYLVCFIVSDFKDSGVAVVDNNGKSLPVRVYSTPEQVQNTNFAKSAAAAVSKYYVDYFDIPYALPKLDLIAIPDFVSGAMENWGLVTFRETALLFNDNENSASNKQRVATVVSHEISHQWFGNLVTMKWWDDLWLNEGFASFMQYKGVEYGIPECKDWQMLEQSIHEQIHDVMKRDSFASSHPIIQPVNNPDQITEIFDKISYNKGHAVLRMLEGFMGEENFKRGIQKYLKQHVFSNAATTDLWSVLNEEIKESGVNVGDVMDTWTRQMGLPVVNVNKTNDGWVLTQQRFLADAETKYNVDESPYKYKWDVPVHYKVVDGGESGLTWLMRSQGGSKIPRNGKNLVKLNHNHLGYYRVNYDLDTWKEFENLLKTDHEALNRRDRANLLDDVFALAGSGKVEYSVALGMTSYLKKEKEFLPWATASTALNEVIQYLSSSRYYSQIREYVRSLVESLYGTKDGQFSWNVKPTDSHIYRRLRVKILDLACHSGLPACMDDVGSFFMEWIKNPETKIHPDVRFLVYRYGMKAVGKENEWNVVWNRYLNEKNVQEKINLLDALASVREPWLLSRYLELAKNETYVRSQDYFQVLGYISSNPVGNPIVWKFYRNEWPNLVKRFTLYHRIMGTFIAVVTNGFSTPVELEEVEAFYKKYPESGAGQNARKVAIENIKQNINWLEKNEEIIYKWLSNQN</sequence>
<dbReference type="GO" id="GO:0004230">
    <property type="term" value="F:glutamyl aminopeptidase activity"/>
    <property type="evidence" value="ECO:0007669"/>
    <property type="project" value="UniProtKB-EC"/>
</dbReference>
<dbReference type="FunFam" id="1.10.390.10:FF:000016">
    <property type="entry name" value="Glutamyl aminopeptidase"/>
    <property type="match status" value="1"/>
</dbReference>
<evidence type="ECO:0000256" key="10">
    <source>
        <dbReference type="ARBA" id="ARBA00022692"/>
    </source>
</evidence>
<feature type="binding site" evidence="24">
    <location>
        <position position="367"/>
    </location>
    <ligand>
        <name>Zn(2+)</name>
        <dbReference type="ChEBI" id="CHEBI:29105"/>
        <note>catalytic</note>
    </ligand>
</feature>
<dbReference type="PANTHER" id="PTHR11533">
    <property type="entry name" value="PROTEASE M1 ZINC METALLOPROTEASE"/>
    <property type="match status" value="1"/>
</dbReference>
<dbReference type="MEROPS" id="M01.A10"/>
<dbReference type="CTD" id="8233956"/>
<dbReference type="SMR" id="E0VE47"/>
<keyword evidence="13 24" id="KW-0862">Zinc</keyword>
<evidence type="ECO:0000256" key="27">
    <source>
        <dbReference type="SAM" id="SignalP"/>
    </source>
</evidence>
<feature type="active site" description="Proton acceptor" evidence="22">
    <location>
        <position position="345"/>
    </location>
</feature>
<keyword evidence="8" id="KW-0336">GPI-anchor</keyword>
<evidence type="ECO:0000259" key="28">
    <source>
        <dbReference type="Pfam" id="PF01433"/>
    </source>
</evidence>
<evidence type="ECO:0000256" key="22">
    <source>
        <dbReference type="PIRSR" id="PIRSR634016-1"/>
    </source>
</evidence>
<dbReference type="InterPro" id="IPR014782">
    <property type="entry name" value="Peptidase_M1_dom"/>
</dbReference>
<keyword evidence="6 26" id="KW-0031">Aminopeptidase</keyword>
<comment type="subcellular location">
    <subcellularLocation>
        <location evidence="3">Cell membrane</location>
        <topology evidence="3">Lipid-anchor</topology>
        <topology evidence="3">GPI-anchor</topology>
    </subcellularLocation>
    <subcellularLocation>
        <location evidence="2">Cell membrane</location>
        <topology evidence="2">Single-pass type II membrane protein</topology>
    </subcellularLocation>
</comment>
<dbReference type="RefSeq" id="XP_002424391.1">
    <property type="nucleotide sequence ID" value="XM_002424346.1"/>
</dbReference>
<feature type="signal peptide" evidence="27">
    <location>
        <begin position="1"/>
        <end position="23"/>
    </location>
</feature>
<evidence type="ECO:0000256" key="11">
    <source>
        <dbReference type="ARBA" id="ARBA00022723"/>
    </source>
</evidence>
<evidence type="ECO:0000256" key="17">
    <source>
        <dbReference type="ARBA" id="ARBA00023049"/>
    </source>
</evidence>
<dbReference type="GO" id="GO:0043171">
    <property type="term" value="P:peptide catabolic process"/>
    <property type="evidence" value="ECO:0007669"/>
    <property type="project" value="TreeGrafter"/>
</dbReference>
<dbReference type="KEGG" id="phu:Phum_PHUM128360"/>
<evidence type="ECO:0000256" key="4">
    <source>
        <dbReference type="ARBA" id="ARBA00010136"/>
    </source>
</evidence>
<evidence type="ECO:0000256" key="26">
    <source>
        <dbReference type="RuleBase" id="RU364040"/>
    </source>
</evidence>
<keyword evidence="16" id="KW-1133">Transmembrane helix</keyword>
<dbReference type="FunFam" id="2.60.40.1730:FF:000012">
    <property type="entry name" value="Aminopeptidase N"/>
    <property type="match status" value="1"/>
</dbReference>
<feature type="domain" description="Peptidase M1 membrane alanine aminopeptidase" evidence="28">
    <location>
        <begin position="277"/>
        <end position="495"/>
    </location>
</feature>
<dbReference type="OMA" id="RPIKYKI"/>
<evidence type="ECO:0000256" key="8">
    <source>
        <dbReference type="ARBA" id="ARBA00022622"/>
    </source>
</evidence>
<evidence type="ECO:0000256" key="14">
    <source>
        <dbReference type="ARBA" id="ARBA00022837"/>
    </source>
</evidence>
<keyword evidence="19" id="KW-1015">Disulfide bond</keyword>
<dbReference type="AlphaFoldDB" id="E0VE47"/>
<dbReference type="FunFam" id="2.60.40.1910:FF:000003">
    <property type="entry name" value="Aminopeptidase"/>
    <property type="match status" value="1"/>
</dbReference>
<dbReference type="InterPro" id="IPR024571">
    <property type="entry name" value="ERAP1-like_C_dom"/>
</dbReference>
<dbReference type="Gene3D" id="2.60.40.1730">
    <property type="entry name" value="tricorn interacting facor f3 domain"/>
    <property type="match status" value="1"/>
</dbReference>
<evidence type="ECO:0000256" key="15">
    <source>
        <dbReference type="ARBA" id="ARBA00022968"/>
    </source>
</evidence>
<evidence type="ECO:0000256" key="9">
    <source>
        <dbReference type="ARBA" id="ARBA00022670"/>
    </source>
</evidence>
<keyword evidence="12 26" id="KW-0378">Hydrolase</keyword>
<evidence type="ECO:0000256" key="1">
    <source>
        <dbReference type="ARBA" id="ARBA00001703"/>
    </source>
</evidence>
<dbReference type="HOGENOM" id="CLU_003705_0_1_1"/>
<dbReference type="InParanoid" id="E0VE47"/>
<dbReference type="GO" id="GO:0005886">
    <property type="term" value="C:plasma membrane"/>
    <property type="evidence" value="ECO:0007669"/>
    <property type="project" value="UniProtKB-SubCell"/>
</dbReference>
<comment type="subunit">
    <text evidence="5">Homodimer; disulfide-linked.</text>
</comment>
<comment type="similarity">
    <text evidence="4 26">Belongs to the peptidase M1 family.</text>
</comment>
<evidence type="ECO:0000256" key="18">
    <source>
        <dbReference type="ARBA" id="ARBA00023136"/>
    </source>
</evidence>
<evidence type="ECO:0000256" key="23">
    <source>
        <dbReference type="PIRSR" id="PIRSR634016-2"/>
    </source>
</evidence>
<evidence type="ECO:0000259" key="30">
    <source>
        <dbReference type="Pfam" id="PF17900"/>
    </source>
</evidence>
<dbReference type="InterPro" id="IPR001930">
    <property type="entry name" value="Peptidase_M1"/>
</dbReference>
<keyword evidence="14" id="KW-0106">Calcium</keyword>
<feature type="domain" description="ERAP1-like C-terminal" evidence="29">
    <location>
        <begin position="574"/>
        <end position="898"/>
    </location>
</feature>
<dbReference type="Pfam" id="PF11838">
    <property type="entry name" value="ERAP1_C"/>
    <property type="match status" value="1"/>
</dbReference>
<comment type="catalytic activity">
    <reaction evidence="1">
        <text>Release of N-terminal glutamate (and to a lesser extent aspartate) from a peptide.</text>
        <dbReference type="EC" id="3.4.11.7"/>
    </reaction>
</comment>
<dbReference type="GO" id="GO:0008270">
    <property type="term" value="F:zinc ion binding"/>
    <property type="evidence" value="ECO:0007669"/>
    <property type="project" value="UniProtKB-UniRule"/>
</dbReference>
<accession>E0VE47</accession>
<dbReference type="EC" id="3.4.11.-" evidence="26"/>
<dbReference type="EnsemblMetazoa" id="PHUM128360-RA">
    <property type="protein sequence ID" value="PHUM128360-PA"/>
    <property type="gene ID" value="PHUM128360"/>
</dbReference>
<dbReference type="GO" id="GO:0006508">
    <property type="term" value="P:proteolysis"/>
    <property type="evidence" value="ECO:0007669"/>
    <property type="project" value="UniProtKB-KW"/>
</dbReference>
<keyword evidence="11 24" id="KW-0479">Metal-binding</keyword>
<gene>
    <name evidence="33" type="primary">8233956</name>
    <name evidence="31" type="synonym">APA1</name>
    <name evidence="32" type="ORF">Phum_PHUM128360</name>
</gene>
<dbReference type="eggNOG" id="KOG1046">
    <property type="taxonomic scope" value="Eukaryota"/>
</dbReference>
<evidence type="ECO:0000256" key="12">
    <source>
        <dbReference type="ARBA" id="ARBA00022801"/>
    </source>
</evidence>
<dbReference type="InterPro" id="IPR034016">
    <property type="entry name" value="M1_APN-typ"/>
</dbReference>
<evidence type="ECO:0000256" key="7">
    <source>
        <dbReference type="ARBA" id="ARBA00022475"/>
    </source>
</evidence>
<evidence type="ECO:0000313" key="31">
    <source>
        <dbReference type="EMBL" id="AAT37514.1"/>
    </source>
</evidence>
<reference evidence="33" key="4">
    <citation type="submission" date="2021-02" db="UniProtKB">
        <authorList>
            <consortium name="EnsemblMetazoa"/>
        </authorList>
    </citation>
    <scope>IDENTIFICATION</scope>
    <source>
        <strain evidence="33">USDA</strain>
    </source>
</reference>
<name>E0VE47_PEDHC</name>
<dbReference type="EMBL" id="AY555583">
    <property type="protein sequence ID" value="AAT37514.1"/>
    <property type="molecule type" value="mRNA"/>
</dbReference>
<feature type="site" description="Transition state stabilizer" evidence="25">
    <location>
        <position position="433"/>
    </location>
</feature>
<keyword evidence="10" id="KW-0812">Transmembrane</keyword>
<dbReference type="GO" id="GO:0005615">
    <property type="term" value="C:extracellular space"/>
    <property type="evidence" value="ECO:0007669"/>
    <property type="project" value="TreeGrafter"/>
</dbReference>
<keyword evidence="34" id="KW-1185">Reference proteome</keyword>
<dbReference type="Proteomes" id="UP000009046">
    <property type="component" value="Unassembled WGS sequence"/>
</dbReference>
<reference evidence="31" key="1">
    <citation type="submission" date="2004-02" db="EMBL/GenBank/DDBJ databases">
        <title>Hydrolytic enzymes of the human body louse Pediculus humanus and molecular cloning and characterization of a cDNA encoding a glutamyl aminopeptidase.</title>
        <authorList>
            <person name="Kollien A.H."/>
            <person name="Schaub G.A."/>
        </authorList>
    </citation>
    <scope>NUCLEOTIDE SEQUENCE</scope>
</reference>
<reference evidence="32" key="3">
    <citation type="submission" date="2007-04" db="EMBL/GenBank/DDBJ databases">
        <title>The genome of the human body louse.</title>
        <authorList>
            <consortium name="The Human Body Louse Genome Consortium"/>
            <person name="Kirkness E."/>
            <person name="Walenz B."/>
            <person name="Hass B."/>
            <person name="Bruggner R."/>
            <person name="Strausberg R."/>
        </authorList>
    </citation>
    <scope>NUCLEOTIDE SEQUENCE</scope>
    <source>
        <strain evidence="32">USDA</strain>
    </source>
</reference>
<keyword evidence="15" id="KW-0735">Signal-anchor</keyword>
<evidence type="ECO:0000256" key="19">
    <source>
        <dbReference type="ARBA" id="ARBA00023157"/>
    </source>
</evidence>
<feature type="domain" description="Aminopeptidase N-like N-terminal" evidence="30">
    <location>
        <begin position="49"/>
        <end position="233"/>
    </location>
</feature>
<dbReference type="SUPFAM" id="SSF63737">
    <property type="entry name" value="Leukotriene A4 hydrolase N-terminal domain"/>
    <property type="match status" value="1"/>
</dbReference>
<evidence type="ECO:0000313" key="34">
    <source>
        <dbReference type="Proteomes" id="UP000009046"/>
    </source>
</evidence>
<evidence type="ECO:0000256" key="25">
    <source>
        <dbReference type="PIRSR" id="PIRSR634016-4"/>
    </source>
</evidence>
<evidence type="ECO:0000256" key="16">
    <source>
        <dbReference type="ARBA" id="ARBA00022989"/>
    </source>
</evidence>
<feature type="binding site" evidence="23">
    <location>
        <position position="168"/>
    </location>
    <ligand>
        <name>substrate</name>
    </ligand>
</feature>
<evidence type="ECO:0000256" key="20">
    <source>
        <dbReference type="ARBA" id="ARBA00023180"/>
    </source>
</evidence>
<keyword evidence="18" id="KW-0472">Membrane</keyword>
<dbReference type="InterPro" id="IPR042097">
    <property type="entry name" value="Aminopeptidase_N-like_N_sf"/>
</dbReference>
<feature type="binding site" evidence="24">
    <location>
        <position position="344"/>
    </location>
    <ligand>
        <name>Zn(2+)</name>
        <dbReference type="ChEBI" id="CHEBI:29105"/>
        <note>catalytic</note>
    </ligand>
</feature>
<dbReference type="PRINTS" id="PR00756">
    <property type="entry name" value="ALADIPTASE"/>
</dbReference>
<dbReference type="FunFam" id="1.25.50.20:FF:000001">
    <property type="entry name" value="Aminopeptidase"/>
    <property type="match status" value="1"/>
</dbReference>
<feature type="chain" id="PRO_5011412373" description="Aminopeptidase" evidence="27">
    <location>
        <begin position="24"/>
        <end position="919"/>
    </location>
</feature>
<feature type="binding site" evidence="24">
    <location>
        <position position="348"/>
    </location>
    <ligand>
        <name>Zn(2+)</name>
        <dbReference type="ChEBI" id="CHEBI:29105"/>
        <note>catalytic</note>
    </ligand>
</feature>
<dbReference type="InterPro" id="IPR045357">
    <property type="entry name" value="Aminopeptidase_N-like_N"/>
</dbReference>
<dbReference type="EMBL" id="DS235088">
    <property type="protein sequence ID" value="EEB11653.1"/>
    <property type="molecule type" value="Genomic_DNA"/>
</dbReference>
<dbReference type="Gene3D" id="2.60.40.1910">
    <property type="match status" value="1"/>
</dbReference>
<evidence type="ECO:0000256" key="6">
    <source>
        <dbReference type="ARBA" id="ARBA00022438"/>
    </source>
</evidence>
<reference evidence="32" key="2">
    <citation type="submission" date="2007-04" db="EMBL/GenBank/DDBJ databases">
        <title>Annotation of Pediculus humanus corporis strain USDA.</title>
        <authorList>
            <person name="Kirkness E."/>
            <person name="Hannick L."/>
            <person name="Hass B."/>
            <person name="Bruggner R."/>
            <person name="Lawson D."/>
            <person name="Bidwell S."/>
            <person name="Joardar V."/>
            <person name="Caler E."/>
            <person name="Walenz B."/>
            <person name="Inman J."/>
            <person name="Schobel S."/>
            <person name="Galinsky K."/>
            <person name="Amedeo P."/>
            <person name="Strausberg R."/>
        </authorList>
    </citation>
    <scope>NUCLEOTIDE SEQUENCE</scope>
    <source>
        <strain evidence="32">USDA</strain>
    </source>
</reference>
<feature type="binding site" evidence="23">
    <location>
        <begin position="308"/>
        <end position="312"/>
    </location>
    <ligand>
        <name>substrate</name>
    </ligand>
</feature>
<dbReference type="VEuPathDB" id="VectorBase:PHUM128360"/>
<comment type="cofactor">
    <cofactor evidence="24 26">
        <name>Zn(2+)</name>
        <dbReference type="ChEBI" id="CHEBI:29105"/>
    </cofactor>
    <text evidence="24 26">Binds 1 zinc ion per subunit.</text>
</comment>
<dbReference type="CDD" id="cd09601">
    <property type="entry name" value="M1_APN-Q_like"/>
    <property type="match status" value="1"/>
</dbReference>
<keyword evidence="9 26" id="KW-0645">Protease</keyword>
<accession>Q5DNV9</accession>
<dbReference type="GO" id="GO:0005737">
    <property type="term" value="C:cytoplasm"/>
    <property type="evidence" value="ECO:0007669"/>
    <property type="project" value="TreeGrafter"/>
</dbReference>
<evidence type="ECO:0000256" key="21">
    <source>
        <dbReference type="ARBA" id="ARBA00023288"/>
    </source>
</evidence>
<keyword evidence="21" id="KW-0449">Lipoprotein</keyword>
<dbReference type="GeneID" id="8233956"/>
<dbReference type="InterPro" id="IPR027268">
    <property type="entry name" value="Peptidase_M4/M1_CTD_sf"/>
</dbReference>
<dbReference type="GO" id="GO:0070006">
    <property type="term" value="F:metalloaminopeptidase activity"/>
    <property type="evidence" value="ECO:0007669"/>
    <property type="project" value="TreeGrafter"/>
</dbReference>
<dbReference type="GO" id="GO:0042277">
    <property type="term" value="F:peptide binding"/>
    <property type="evidence" value="ECO:0007669"/>
    <property type="project" value="TreeGrafter"/>
</dbReference>
<keyword evidence="27" id="KW-0732">Signal</keyword>
<proteinExistence type="evidence at transcript level"/>
<dbReference type="PANTHER" id="PTHR11533:SF276">
    <property type="entry name" value="GLUTAMYL AMINOPEPTIDASE"/>
    <property type="match status" value="1"/>
</dbReference>
<dbReference type="OrthoDB" id="510539at2759"/>